<dbReference type="Pfam" id="PF14432">
    <property type="entry name" value="DYW_deaminase"/>
    <property type="match status" value="1"/>
</dbReference>
<feature type="repeat" description="PPR" evidence="3">
    <location>
        <begin position="428"/>
        <end position="462"/>
    </location>
</feature>
<evidence type="ECO:0000313" key="5">
    <source>
        <dbReference type="EMBL" id="KAL3518997.1"/>
    </source>
</evidence>
<evidence type="ECO:0000256" key="3">
    <source>
        <dbReference type="PROSITE-ProRule" id="PRU00708"/>
    </source>
</evidence>
<feature type="repeat" description="PPR" evidence="3">
    <location>
        <begin position="529"/>
        <end position="559"/>
    </location>
</feature>
<dbReference type="GO" id="GO:0016070">
    <property type="term" value="P:RNA metabolic process"/>
    <property type="evidence" value="ECO:0007669"/>
    <property type="project" value="UniProtKB-ARBA"/>
</dbReference>
<feature type="repeat" description="PPR" evidence="3">
    <location>
        <begin position="326"/>
        <end position="360"/>
    </location>
</feature>
<dbReference type="NCBIfam" id="TIGR00756">
    <property type="entry name" value="PPR"/>
    <property type="match status" value="6"/>
</dbReference>
<dbReference type="PANTHER" id="PTHR24015">
    <property type="entry name" value="OS07G0578800 PROTEIN-RELATED"/>
    <property type="match status" value="1"/>
</dbReference>
<feature type="repeat" description="PPR" evidence="3">
    <location>
        <begin position="124"/>
        <end position="158"/>
    </location>
</feature>
<dbReference type="InterPro" id="IPR032867">
    <property type="entry name" value="DYW_dom"/>
</dbReference>
<dbReference type="Gene3D" id="1.25.40.10">
    <property type="entry name" value="Tetratricopeptide repeat domain"/>
    <property type="match status" value="6"/>
</dbReference>
<accession>A0ABD2ZHR6</accession>
<feature type="domain" description="DYW" evidence="4">
    <location>
        <begin position="846"/>
        <end position="938"/>
    </location>
</feature>
<dbReference type="Proteomes" id="UP001630127">
    <property type="component" value="Unassembled WGS sequence"/>
</dbReference>
<dbReference type="PROSITE" id="PS51375">
    <property type="entry name" value="PPR"/>
    <property type="match status" value="6"/>
</dbReference>
<comment type="similarity">
    <text evidence="1">Belongs to the PPR family. PCMP-H subfamily.</text>
</comment>
<dbReference type="AlphaFoldDB" id="A0ABD2ZHR6"/>
<protein>
    <recommendedName>
        <fullName evidence="4">DYW domain-containing protein</fullName>
    </recommendedName>
</protein>
<dbReference type="Pfam" id="PF13041">
    <property type="entry name" value="PPR_2"/>
    <property type="match status" value="4"/>
</dbReference>
<dbReference type="InterPro" id="IPR002885">
    <property type="entry name" value="PPR_rpt"/>
</dbReference>
<dbReference type="InterPro" id="IPR046848">
    <property type="entry name" value="E_motif"/>
</dbReference>
<dbReference type="EMBL" id="JBJUIK010000009">
    <property type="protein sequence ID" value="KAL3518997.1"/>
    <property type="molecule type" value="Genomic_DNA"/>
</dbReference>
<proteinExistence type="inferred from homology"/>
<sequence>MEAPVLLSLEKVPFLPKKIPKHESEHWNSVIKHQAKLKTDKAILSTYAHMEALGILPNITTLPLIFKACANFQALERGKKIHKDMMSSHLINDIRVGTSLVDFYSKCGCFEDAKYVFEEMPKRDLVAWNAIILGCVECLEYVAALLLVMEMQEENFRPNSRTVVSLLMACGELWELGLGKGIHGYCLRNGLMDTSSHVGSALIGFYSRFDVTTAHHVFRLLYSRSIVCWNSMLTGYFDANDFVKIEELFVRMLKEGMKYDNVTLLVIIQACAEMGHILLGMQVHQLVIKHGYSEDLHILNALLNFYSSVGHLKCSSDLFTSVPNKDVVLWNSMISAYIENGFIDEAIYMFTKMRVEDIIPNESSIVSMLNLFAGLENGLRNGKGLHACAIKYGMESCTLCRHALLNIYGVLNCIEGSLKIFSETNDSDVVSWNTLISVLAQNELRNQVMLLFKQMQESDVKPNAHTVISILAACDDVTFLNAGRSLHGYVVKNGLQLNAPLNTALTEMYINCGEEAIAKNLFESFRNKDLICWNAMISSYVKNNQSHKALLLFHRMILEVEPNSSTIINALSACSHIAILPQGLRLHAYIMRRESLLGFDLSVANALITMYMRCGCIRYAEFIFDALKKRNPVSWNAIIAGYGMHGRGHDAILAFSQMLEEGFMPTEVTFVSALSACSHSGWIEKGLQLYRSMVQDFYLTPKLVHYACVVDLLSRGGRLDEAMEFIKSMPIAPDASVWRALLGACRVYMETRYAKIIFEKLVELEPTNAGNYILLSNVYAAAGHWSEVRKLRILLEKNGLVKPPGKSWIVVKNELHQFTAGDKSHPESGKIYQKLSYLMSSIKRRGYIPDIRWVLHDEEPEEKLRRLFSHSEKLAIAFGLINAGGKSPLLITKNLRICGDCHEFCKYVSRLVGREIILRDGSRFHHFRDGVCSCKDYW</sequence>
<keyword evidence="6" id="KW-1185">Reference proteome</keyword>
<name>A0ABD2ZHR6_9GENT</name>
<evidence type="ECO:0000259" key="4">
    <source>
        <dbReference type="Pfam" id="PF14432"/>
    </source>
</evidence>
<organism evidence="5 6">
    <name type="scientific">Cinchona calisaya</name>
    <dbReference type="NCBI Taxonomy" id="153742"/>
    <lineage>
        <taxon>Eukaryota</taxon>
        <taxon>Viridiplantae</taxon>
        <taxon>Streptophyta</taxon>
        <taxon>Embryophyta</taxon>
        <taxon>Tracheophyta</taxon>
        <taxon>Spermatophyta</taxon>
        <taxon>Magnoliopsida</taxon>
        <taxon>eudicotyledons</taxon>
        <taxon>Gunneridae</taxon>
        <taxon>Pentapetalae</taxon>
        <taxon>asterids</taxon>
        <taxon>lamiids</taxon>
        <taxon>Gentianales</taxon>
        <taxon>Rubiaceae</taxon>
        <taxon>Cinchonoideae</taxon>
        <taxon>Cinchoneae</taxon>
        <taxon>Cinchona</taxon>
    </lineage>
</organism>
<gene>
    <name evidence="5" type="ORF">ACH5RR_021586</name>
</gene>
<dbReference type="Pfam" id="PF20430">
    <property type="entry name" value="Eplus_motif"/>
    <property type="match status" value="1"/>
</dbReference>
<evidence type="ECO:0000313" key="6">
    <source>
        <dbReference type="Proteomes" id="UP001630127"/>
    </source>
</evidence>
<dbReference type="Pfam" id="PF01535">
    <property type="entry name" value="PPR"/>
    <property type="match status" value="4"/>
</dbReference>
<dbReference type="InterPro" id="IPR046960">
    <property type="entry name" value="PPR_At4g14850-like_plant"/>
</dbReference>
<feature type="repeat" description="PPR" evidence="3">
    <location>
        <begin position="225"/>
        <end position="259"/>
    </location>
</feature>
<evidence type="ECO:0000256" key="2">
    <source>
        <dbReference type="ARBA" id="ARBA00022737"/>
    </source>
</evidence>
<evidence type="ECO:0000256" key="1">
    <source>
        <dbReference type="ARBA" id="ARBA00006643"/>
    </source>
</evidence>
<dbReference type="FunFam" id="1.25.40.10:FF:000366">
    <property type="entry name" value="Pentatricopeptide (PPR) repeat-containing protein"/>
    <property type="match status" value="1"/>
</dbReference>
<reference evidence="5 6" key="1">
    <citation type="submission" date="2024-11" db="EMBL/GenBank/DDBJ databases">
        <title>A near-complete genome assembly of Cinchona calisaya.</title>
        <authorList>
            <person name="Lian D.C."/>
            <person name="Zhao X.W."/>
            <person name="Wei L."/>
        </authorList>
    </citation>
    <scope>NUCLEOTIDE SEQUENCE [LARGE SCALE GENOMIC DNA]</scope>
    <source>
        <tissue evidence="5">Nenye</tissue>
    </source>
</reference>
<dbReference type="FunFam" id="1.25.40.10:FF:000343">
    <property type="entry name" value="Pentatricopeptide repeat-containing protein At3g58590"/>
    <property type="match status" value="1"/>
</dbReference>
<dbReference type="Pfam" id="PF20431">
    <property type="entry name" value="E_motif"/>
    <property type="match status" value="1"/>
</dbReference>
<dbReference type="FunFam" id="1.25.40.10:FF:000285">
    <property type="entry name" value="Pentatricopeptide repeat-containing protein, chloroplastic"/>
    <property type="match status" value="1"/>
</dbReference>
<dbReference type="FunFam" id="1.25.40.10:FF:000344">
    <property type="entry name" value="Pentatricopeptide repeat-containing protein"/>
    <property type="match status" value="1"/>
</dbReference>
<dbReference type="InterPro" id="IPR046849">
    <property type="entry name" value="E2_motif"/>
</dbReference>
<comment type="caution">
    <text evidence="5">The sequence shown here is derived from an EMBL/GenBank/DDBJ whole genome shotgun (WGS) entry which is preliminary data.</text>
</comment>
<dbReference type="InterPro" id="IPR011990">
    <property type="entry name" value="TPR-like_helical_dom_sf"/>
</dbReference>
<dbReference type="SUPFAM" id="SSF48452">
    <property type="entry name" value="TPR-like"/>
    <property type="match status" value="1"/>
</dbReference>
<dbReference type="FunFam" id="1.25.40.10:FF:000031">
    <property type="entry name" value="Pentatricopeptide repeat-containing protein mitochondrial"/>
    <property type="match status" value="1"/>
</dbReference>
<feature type="repeat" description="PPR" evidence="3">
    <location>
        <begin position="631"/>
        <end position="665"/>
    </location>
</feature>
<dbReference type="PANTHER" id="PTHR24015:SF553">
    <property type="entry name" value="DYW DOMAIN-CONTAINING PROTEIN"/>
    <property type="match status" value="1"/>
</dbReference>
<keyword evidence="2" id="KW-0677">Repeat</keyword>